<name>A0ABY9D491_VITVI</name>
<sequence>MATLRLPDVAPSSTQDSERLRVALQGWGVDQEVIIWILGHRNAVQRKKIKETYQQLFKESIIHCLQSALSGVLGKAMTYWMEEPPERDAKLVEKTLKKGKAGITQLQVIVEIACASSPNHLMAVRQAYCSLFDCSLEEAITSKVSSSLQKLLLGLVSSYRYDRELVDLNVAKSEAAKLHEAIEKKQLDGDEVMWILSTRNFFQLRATFKHYKQNYQVPIYQAIMSSGSDDLGSLLRVVILCIDAPEKHFAEVIRASLSGHRTDVHSLARAILARVEIDMMKIKEEYFNMNKVSLDDAVVRKTSGGYKDFLMTLIGARI</sequence>
<dbReference type="EMBL" id="CP126660">
    <property type="protein sequence ID" value="WKA02187.1"/>
    <property type="molecule type" value="Genomic_DNA"/>
</dbReference>
<keyword evidence="3" id="KW-0106">Calcium</keyword>
<dbReference type="InterPro" id="IPR009118">
    <property type="entry name" value="AnnexinD_plant"/>
</dbReference>
<dbReference type="InterPro" id="IPR001464">
    <property type="entry name" value="Annexin"/>
</dbReference>
<dbReference type="SMART" id="SM00335">
    <property type="entry name" value="ANX"/>
    <property type="match status" value="4"/>
</dbReference>
<evidence type="ECO:0000256" key="1">
    <source>
        <dbReference type="ARBA" id="ARBA00022723"/>
    </source>
</evidence>
<evidence type="ECO:0000256" key="3">
    <source>
        <dbReference type="ARBA" id="ARBA00022837"/>
    </source>
</evidence>
<dbReference type="PANTHER" id="PTHR10502">
    <property type="entry name" value="ANNEXIN"/>
    <property type="match status" value="1"/>
</dbReference>
<evidence type="ECO:0000313" key="6">
    <source>
        <dbReference type="EMBL" id="WKA02187.1"/>
    </source>
</evidence>
<evidence type="ECO:0000256" key="5">
    <source>
        <dbReference type="ARBA" id="ARBA00023302"/>
    </source>
</evidence>
<dbReference type="PRINTS" id="PR01814">
    <property type="entry name" value="ANNEXINPLANT"/>
</dbReference>
<keyword evidence="2" id="KW-0677">Repeat</keyword>
<gene>
    <name evidence="6" type="ORF">VitviT2T_020405</name>
</gene>
<dbReference type="Pfam" id="PF00191">
    <property type="entry name" value="Annexin"/>
    <property type="match status" value="4"/>
</dbReference>
<evidence type="ECO:0008006" key="8">
    <source>
        <dbReference type="Google" id="ProtNLM"/>
    </source>
</evidence>
<dbReference type="PROSITE" id="PS51897">
    <property type="entry name" value="ANNEXIN_2"/>
    <property type="match status" value="4"/>
</dbReference>
<dbReference type="PANTHER" id="PTHR10502:SF99">
    <property type="entry name" value="ANNEXIN D3"/>
    <property type="match status" value="1"/>
</dbReference>
<evidence type="ECO:0000256" key="4">
    <source>
        <dbReference type="ARBA" id="ARBA00023216"/>
    </source>
</evidence>
<dbReference type="InterPro" id="IPR037104">
    <property type="entry name" value="Annexin_sf"/>
</dbReference>
<evidence type="ECO:0000313" key="7">
    <source>
        <dbReference type="Proteomes" id="UP001227230"/>
    </source>
</evidence>
<protein>
    <recommendedName>
        <fullName evidence="8">Annexin D3</fullName>
    </recommendedName>
</protein>
<proteinExistence type="predicted"/>
<reference evidence="6 7" key="1">
    <citation type="journal article" date="2023" name="Hortic Res">
        <title>The complete reference genome for grapevine (Vitis vinifera L.) genetics and breeding.</title>
        <authorList>
            <person name="Shi X."/>
            <person name="Cao S."/>
            <person name="Wang X."/>
            <person name="Huang S."/>
            <person name="Wang Y."/>
            <person name="Liu Z."/>
            <person name="Liu W."/>
            <person name="Leng X."/>
            <person name="Peng Y."/>
            <person name="Wang N."/>
            <person name="Wang Y."/>
            <person name="Ma Z."/>
            <person name="Xu X."/>
            <person name="Zhang F."/>
            <person name="Xue H."/>
            <person name="Zhong H."/>
            <person name="Wang Y."/>
            <person name="Zhang K."/>
            <person name="Velt A."/>
            <person name="Avia K."/>
            <person name="Holtgrawe D."/>
            <person name="Grimplet J."/>
            <person name="Matus J.T."/>
            <person name="Ware D."/>
            <person name="Wu X."/>
            <person name="Wang H."/>
            <person name="Liu C."/>
            <person name="Fang Y."/>
            <person name="Rustenholz C."/>
            <person name="Cheng Z."/>
            <person name="Xiao H."/>
            <person name="Zhou Y."/>
        </authorList>
    </citation>
    <scope>NUCLEOTIDE SEQUENCE [LARGE SCALE GENOMIC DNA]</scope>
    <source>
        <strain evidence="7">cv. Pinot noir / PN40024</strain>
        <tissue evidence="6">Leaf</tissue>
    </source>
</reference>
<dbReference type="SUPFAM" id="SSF47874">
    <property type="entry name" value="Annexin"/>
    <property type="match status" value="1"/>
</dbReference>
<dbReference type="InterPro" id="IPR018502">
    <property type="entry name" value="Annexin_repeat"/>
</dbReference>
<keyword evidence="4" id="KW-0041">Annexin</keyword>
<organism evidence="6 7">
    <name type="scientific">Vitis vinifera</name>
    <name type="common">Grape</name>
    <dbReference type="NCBI Taxonomy" id="29760"/>
    <lineage>
        <taxon>Eukaryota</taxon>
        <taxon>Viridiplantae</taxon>
        <taxon>Streptophyta</taxon>
        <taxon>Embryophyta</taxon>
        <taxon>Tracheophyta</taxon>
        <taxon>Spermatophyta</taxon>
        <taxon>Magnoliopsida</taxon>
        <taxon>eudicotyledons</taxon>
        <taxon>Gunneridae</taxon>
        <taxon>Pentapetalae</taxon>
        <taxon>rosids</taxon>
        <taxon>Vitales</taxon>
        <taxon>Vitaceae</taxon>
        <taxon>Viteae</taxon>
        <taxon>Vitis</taxon>
    </lineage>
</organism>
<dbReference type="Proteomes" id="UP001227230">
    <property type="component" value="Chromosome 13"/>
</dbReference>
<keyword evidence="7" id="KW-1185">Reference proteome</keyword>
<keyword evidence="5" id="KW-0111">Calcium/phospholipid-binding</keyword>
<accession>A0ABY9D491</accession>
<dbReference type="Gene3D" id="1.10.220.10">
    <property type="entry name" value="Annexin"/>
    <property type="match status" value="4"/>
</dbReference>
<keyword evidence="1" id="KW-0479">Metal-binding</keyword>
<evidence type="ECO:0000256" key="2">
    <source>
        <dbReference type="ARBA" id="ARBA00022737"/>
    </source>
</evidence>
<dbReference type="PRINTS" id="PR00196">
    <property type="entry name" value="ANNEXIN"/>
</dbReference>